<gene>
    <name evidence="1" type="ORF">EHQ26_09630</name>
</gene>
<dbReference type="RefSeq" id="WP_135749891.1">
    <property type="nucleotide sequence ID" value="NZ_RQFL01000022.1"/>
</dbReference>
<organism evidence="1 2">
    <name type="scientific">Leptospira bourretii</name>
    <dbReference type="NCBI Taxonomy" id="2484962"/>
    <lineage>
        <taxon>Bacteria</taxon>
        <taxon>Pseudomonadati</taxon>
        <taxon>Spirochaetota</taxon>
        <taxon>Spirochaetia</taxon>
        <taxon>Leptospirales</taxon>
        <taxon>Leptospiraceae</taxon>
        <taxon>Leptospira</taxon>
    </lineage>
</organism>
<keyword evidence="2" id="KW-1185">Reference proteome</keyword>
<protein>
    <submittedName>
        <fullName evidence="1">Uncharacterized protein</fullName>
    </submittedName>
</protein>
<accession>A0ABY2LFI7</accession>
<dbReference type="Proteomes" id="UP000297918">
    <property type="component" value="Unassembled WGS sequence"/>
</dbReference>
<sequence length="164" mass="19799">MKFVKETVEIIAFKALNKDIDSKWINWALEMLMAGNEFDSLSIFAGERPPYNQFELHSLTNRVFKDLCIDFSDINQCIINYVHYIIELVKNKNIEIFSALEKLKNLYIDTDYEYLYQFYLFYFAKSDLIESENQWYIDGINRENFDYELDQYFVEWKSLYSAKN</sequence>
<comment type="caution">
    <text evidence="1">The sequence shown here is derived from an EMBL/GenBank/DDBJ whole genome shotgun (WGS) entry which is preliminary data.</text>
</comment>
<proteinExistence type="predicted"/>
<evidence type="ECO:0000313" key="2">
    <source>
        <dbReference type="Proteomes" id="UP000297918"/>
    </source>
</evidence>
<name>A0ABY2LFI7_9LEPT</name>
<reference evidence="2" key="1">
    <citation type="journal article" date="2019" name="PLoS Negl. Trop. Dis.">
        <title>Revisiting the worldwide diversity of Leptospira species in the environment.</title>
        <authorList>
            <person name="Vincent A.T."/>
            <person name="Schiettekatte O."/>
            <person name="Bourhy P."/>
            <person name="Veyrier F.J."/>
            <person name="Picardeau M."/>
        </authorList>
    </citation>
    <scope>NUCLEOTIDE SEQUENCE [LARGE SCALE GENOMIC DNA]</scope>
    <source>
        <strain evidence="2">201800281</strain>
    </source>
</reference>
<dbReference type="EMBL" id="RQFL01000022">
    <property type="protein sequence ID" value="TGK92227.1"/>
    <property type="molecule type" value="Genomic_DNA"/>
</dbReference>
<evidence type="ECO:0000313" key="1">
    <source>
        <dbReference type="EMBL" id="TGK92227.1"/>
    </source>
</evidence>